<name>C1MQY3_MICPC</name>
<feature type="compositionally biased region" description="Basic and acidic residues" evidence="1">
    <location>
        <begin position="782"/>
        <end position="814"/>
    </location>
</feature>
<dbReference type="RefSeq" id="XP_003057835.1">
    <property type="nucleotide sequence ID" value="XM_003057789.1"/>
</dbReference>
<feature type="region of interest" description="Disordered" evidence="1">
    <location>
        <begin position="65"/>
        <end position="217"/>
    </location>
</feature>
<feature type="compositionally biased region" description="Basic and acidic residues" evidence="1">
    <location>
        <begin position="85"/>
        <end position="109"/>
    </location>
</feature>
<reference evidence="2 3" key="1">
    <citation type="journal article" date="2009" name="Science">
        <title>Green evolution and dynamic adaptations revealed by genomes of the marine picoeukaryotes Micromonas.</title>
        <authorList>
            <person name="Worden A.Z."/>
            <person name="Lee J.H."/>
            <person name="Mock T."/>
            <person name="Rouze P."/>
            <person name="Simmons M.P."/>
            <person name="Aerts A.L."/>
            <person name="Allen A.E."/>
            <person name="Cuvelier M.L."/>
            <person name="Derelle E."/>
            <person name="Everett M.V."/>
            <person name="Foulon E."/>
            <person name="Grimwood J."/>
            <person name="Gundlach H."/>
            <person name="Henrissat B."/>
            <person name="Napoli C."/>
            <person name="McDonald S.M."/>
            <person name="Parker M.S."/>
            <person name="Rombauts S."/>
            <person name="Salamov A."/>
            <person name="Von Dassow P."/>
            <person name="Badger J.H."/>
            <person name="Coutinho P.M."/>
            <person name="Demir E."/>
            <person name="Dubchak I."/>
            <person name="Gentemann C."/>
            <person name="Eikrem W."/>
            <person name="Gready J.E."/>
            <person name="John U."/>
            <person name="Lanier W."/>
            <person name="Lindquist E.A."/>
            <person name="Lucas S."/>
            <person name="Mayer K.F."/>
            <person name="Moreau H."/>
            <person name="Not F."/>
            <person name="Otillar R."/>
            <person name="Panaud O."/>
            <person name="Pangilinan J."/>
            <person name="Paulsen I."/>
            <person name="Piegu B."/>
            <person name="Poliakov A."/>
            <person name="Robbens S."/>
            <person name="Schmutz J."/>
            <person name="Toulza E."/>
            <person name="Wyss T."/>
            <person name="Zelensky A."/>
            <person name="Zhou K."/>
            <person name="Armbrust E.V."/>
            <person name="Bhattacharya D."/>
            <person name="Goodenough U.W."/>
            <person name="Van de Peer Y."/>
            <person name="Grigoriev I.V."/>
        </authorList>
    </citation>
    <scope>NUCLEOTIDE SEQUENCE [LARGE SCALE GENOMIC DNA]</scope>
    <source>
        <strain evidence="2 3">CCMP1545</strain>
    </source>
</reference>
<feature type="compositionally biased region" description="Gly residues" evidence="1">
    <location>
        <begin position="132"/>
        <end position="146"/>
    </location>
</feature>
<accession>C1MQY3</accession>
<dbReference type="Proteomes" id="UP000001876">
    <property type="component" value="Unassembled WGS sequence"/>
</dbReference>
<feature type="compositionally biased region" description="Basic and acidic residues" evidence="1">
    <location>
        <begin position="229"/>
        <end position="252"/>
    </location>
</feature>
<feature type="compositionally biased region" description="Polar residues" evidence="1">
    <location>
        <begin position="188"/>
        <end position="201"/>
    </location>
</feature>
<evidence type="ECO:0000313" key="3">
    <source>
        <dbReference type="Proteomes" id="UP000001876"/>
    </source>
</evidence>
<feature type="compositionally biased region" description="Basic residues" evidence="1">
    <location>
        <begin position="593"/>
        <end position="604"/>
    </location>
</feature>
<feature type="compositionally biased region" description="Polar residues" evidence="1">
    <location>
        <begin position="163"/>
        <end position="173"/>
    </location>
</feature>
<dbReference type="EMBL" id="GG663738">
    <property type="protein sequence ID" value="EEH57786.1"/>
    <property type="molecule type" value="Genomic_DNA"/>
</dbReference>
<feature type="region of interest" description="Disordered" evidence="1">
    <location>
        <begin position="744"/>
        <end position="767"/>
    </location>
</feature>
<keyword evidence="3" id="KW-1185">Reference proteome</keyword>
<dbReference type="eggNOG" id="ENOG502S3XU">
    <property type="taxonomic scope" value="Eukaryota"/>
</dbReference>
<evidence type="ECO:0000313" key="2">
    <source>
        <dbReference type="EMBL" id="EEH57786.1"/>
    </source>
</evidence>
<dbReference type="AlphaFoldDB" id="C1MQY3"/>
<feature type="region of interest" description="Disordered" evidence="1">
    <location>
        <begin position="575"/>
        <end position="657"/>
    </location>
</feature>
<dbReference type="GeneID" id="9683648"/>
<dbReference type="PANTHER" id="PTHR37028:SF4">
    <property type="entry name" value="ALMS MOTIF DOMAIN-CONTAINING PROTEIN"/>
    <property type="match status" value="1"/>
</dbReference>
<feature type="compositionally biased region" description="Basic and acidic residues" evidence="1">
    <location>
        <begin position="575"/>
        <end position="585"/>
    </location>
</feature>
<organism evidence="3">
    <name type="scientific">Micromonas pusilla (strain CCMP1545)</name>
    <name type="common">Picoplanktonic green alga</name>
    <dbReference type="NCBI Taxonomy" id="564608"/>
    <lineage>
        <taxon>Eukaryota</taxon>
        <taxon>Viridiplantae</taxon>
        <taxon>Chlorophyta</taxon>
        <taxon>Mamiellophyceae</taxon>
        <taxon>Mamiellales</taxon>
        <taxon>Mamiellaceae</taxon>
        <taxon>Micromonas</taxon>
    </lineage>
</organism>
<feature type="region of interest" description="Disordered" evidence="1">
    <location>
        <begin position="229"/>
        <end position="281"/>
    </location>
</feature>
<protein>
    <submittedName>
        <fullName evidence="2">Predicted protein</fullName>
    </submittedName>
</protein>
<dbReference type="OrthoDB" id="78067at2759"/>
<sequence>MTERGDLSLEQMEADIKMCEELLAQDSFGVKDAPARASAASELASDAAAAASGRLSASRRNEIMDKIEKHKHRKGNTPDAYAKSSYDRARTTAAKDGDSMTAAERRERVQQLLLERQQRLSASARKSAPAAGGDGGDSPETRGGGTNRVSAFGLPSHPGNGFKTPSNQRAARSTTPGTTNTVTRRSYAGQNGSAMRANKTSAWGPRPQSAPRPSYAANADWKPFNVATERKAGRHSKEAIAAKVAAEERENMTFKPRTNSARRSRPPTRMQNMSRQDHIEQLSTPRRALWERCEQAKLDARASETRECTFKPKVNRPKKMAETYGRGRRDEITTLPFPDRLYDAGKDKYRARENAKRQLAEAEVASFPFQPAINDNSRAAVEEHGYRPIHERVGDLLRKRQESMAAAKVQVELENPDLTFAPRVSQASRAIARGLEEEAGVSPSDRVDLLSKGVSVKSVRGGTYTRRKSVGTEEDYTFKPKLNENTRRLIDMMAEEGVRGGAGSFLERQQEALAKAEREKEQLRSLLDEDCTFHPNTGNADEVISTSKHAERLGETASERILRLSYIEKRERDAARERAHEENLKKIAPFKPRLSKSAKTKRATPLHELVENRKSEKRAALEQAAAEQWETEHTFEPNKGRKHSDAAPRPFQVDYNQGGGITARIREYRREKEICLQEARNEKEFKELEACTFQPNVGRKPTKGFAGTKSVVEAVPGLGRHLELRRRAKQMEDDAKARQAKVFMEDAATKKMPAHKQTVPRPYNISGYGEQAMKAELRRQRLMQEKEEKEKRECTFRPKTNERPRKELIEKLLADDDDFEY</sequence>
<feature type="compositionally biased region" description="Basic and acidic residues" evidence="1">
    <location>
        <begin position="608"/>
        <end position="620"/>
    </location>
</feature>
<dbReference type="KEGG" id="mpp:MICPUCDRAFT_47110"/>
<dbReference type="OMA" id="QVNERSH"/>
<evidence type="ECO:0000256" key="1">
    <source>
        <dbReference type="SAM" id="MobiDB-lite"/>
    </source>
</evidence>
<feature type="compositionally biased region" description="Basic and acidic residues" evidence="1">
    <location>
        <begin position="630"/>
        <end position="646"/>
    </location>
</feature>
<dbReference type="PANTHER" id="PTHR37028">
    <property type="entry name" value="UNNAMED PRODUCT-RELATED"/>
    <property type="match status" value="1"/>
</dbReference>
<gene>
    <name evidence="2" type="ORF">MICPUCDRAFT_47110</name>
</gene>
<feature type="region of interest" description="Disordered" evidence="1">
    <location>
        <begin position="782"/>
        <end position="821"/>
    </location>
</feature>
<feature type="compositionally biased region" description="Low complexity" evidence="1">
    <location>
        <begin position="174"/>
        <end position="183"/>
    </location>
</feature>
<proteinExistence type="predicted"/>